<feature type="transmembrane region" description="Helical" evidence="7">
    <location>
        <begin position="295"/>
        <end position="328"/>
    </location>
</feature>
<feature type="transmembrane region" description="Helical" evidence="7">
    <location>
        <begin position="12"/>
        <end position="34"/>
    </location>
</feature>
<keyword evidence="2" id="KW-0813">Transport</keyword>
<gene>
    <name evidence="9" type="ORF">ACFSUE_19840</name>
</gene>
<dbReference type="PANTHER" id="PTHR23517:SF3">
    <property type="entry name" value="INTEGRAL MEMBRANE TRANSPORT PROTEIN"/>
    <property type="match status" value="1"/>
</dbReference>
<feature type="transmembrane region" description="Helical" evidence="7">
    <location>
        <begin position="97"/>
        <end position="118"/>
    </location>
</feature>
<dbReference type="SUPFAM" id="SSF103473">
    <property type="entry name" value="MFS general substrate transporter"/>
    <property type="match status" value="1"/>
</dbReference>
<dbReference type="PROSITE" id="PS50850">
    <property type="entry name" value="MFS"/>
    <property type="match status" value="1"/>
</dbReference>
<dbReference type="RefSeq" id="WP_253061593.1">
    <property type="nucleotide sequence ID" value="NZ_JAMXWM010000009.1"/>
</dbReference>
<evidence type="ECO:0000259" key="8">
    <source>
        <dbReference type="PROSITE" id="PS50850"/>
    </source>
</evidence>
<evidence type="ECO:0000313" key="9">
    <source>
        <dbReference type="EMBL" id="MFD2695860.1"/>
    </source>
</evidence>
<feature type="transmembrane region" description="Helical" evidence="7">
    <location>
        <begin position="377"/>
        <end position="398"/>
    </location>
</feature>
<evidence type="ECO:0000256" key="7">
    <source>
        <dbReference type="SAM" id="Phobius"/>
    </source>
</evidence>
<feature type="transmembrane region" description="Helical" evidence="7">
    <location>
        <begin position="160"/>
        <end position="179"/>
    </location>
</feature>
<feature type="domain" description="Major facilitator superfamily (MFS) profile" evidence="8">
    <location>
        <begin position="1"/>
        <end position="407"/>
    </location>
</feature>
<dbReference type="Gene3D" id="1.20.1250.20">
    <property type="entry name" value="MFS general substrate transporter like domains"/>
    <property type="match status" value="1"/>
</dbReference>
<comment type="subcellular location">
    <subcellularLocation>
        <location evidence="1">Cell membrane</location>
        <topology evidence="1">Multi-pass membrane protein</topology>
    </subcellularLocation>
</comment>
<dbReference type="InterPro" id="IPR050171">
    <property type="entry name" value="MFS_Transporters"/>
</dbReference>
<dbReference type="Proteomes" id="UP001597399">
    <property type="component" value="Unassembled WGS sequence"/>
</dbReference>
<feature type="transmembrane region" description="Helical" evidence="7">
    <location>
        <begin position="208"/>
        <end position="229"/>
    </location>
</feature>
<organism evidence="9 10">
    <name type="scientific">Sporolactobacillus shoreicorticis</name>
    <dbReference type="NCBI Taxonomy" id="1923877"/>
    <lineage>
        <taxon>Bacteria</taxon>
        <taxon>Bacillati</taxon>
        <taxon>Bacillota</taxon>
        <taxon>Bacilli</taxon>
        <taxon>Bacillales</taxon>
        <taxon>Sporolactobacillaceae</taxon>
        <taxon>Sporolactobacillus</taxon>
    </lineage>
</organism>
<keyword evidence="10" id="KW-1185">Reference proteome</keyword>
<feature type="transmembrane region" description="Helical" evidence="7">
    <location>
        <begin position="40"/>
        <end position="60"/>
    </location>
</feature>
<keyword evidence="6 7" id="KW-0472">Membrane</keyword>
<comment type="caution">
    <text evidence="9">The sequence shown here is derived from an EMBL/GenBank/DDBJ whole genome shotgun (WGS) entry which is preliminary data.</text>
</comment>
<feature type="transmembrane region" description="Helical" evidence="7">
    <location>
        <begin position="130"/>
        <end position="154"/>
    </location>
</feature>
<sequence>MRTWDLNLKVRLIGETLFNLLFWMYYPFLTIYFSNNFGKTITGFLMIIPPIVGIIANLFGGYLSDTLGRRKTMLIGTAIQAIMFTMFALNLSDWINFTAYLLINVGRTIYYPASSAMVADLTQEKDRREVFAVFLTAFNVGAVLGPLFGSLFFFHYRSGLLWTCSIVVFLYFCAIFKLIRESAPRLDKSESVKSLGLLFKSQFRNYQVIFLDKIFAMFIIAGIIVISAFRQENLYLPIFISEHVPYQALFSWRSWTFRLNGIGIFGWMMGLSGLIFVLFVIPVTKWFKNISDQKILIVSTGLFGFSLFFMAFTTNAWILFLLMVVMSFGELIQSPVSDSFVSKYAPSDKRGQYMGAATLQNSIANFFAPMTIVMSGYMSAVAVLSIVLISTLVSCALYKLLFQIKKNGTTSQK</sequence>
<feature type="transmembrane region" description="Helical" evidence="7">
    <location>
        <begin position="72"/>
        <end position="91"/>
    </location>
</feature>
<dbReference type="Pfam" id="PF07690">
    <property type="entry name" value="MFS_1"/>
    <property type="match status" value="1"/>
</dbReference>
<evidence type="ECO:0000256" key="2">
    <source>
        <dbReference type="ARBA" id="ARBA00022448"/>
    </source>
</evidence>
<dbReference type="InterPro" id="IPR020846">
    <property type="entry name" value="MFS_dom"/>
</dbReference>
<dbReference type="InterPro" id="IPR011701">
    <property type="entry name" value="MFS"/>
</dbReference>
<evidence type="ECO:0000256" key="3">
    <source>
        <dbReference type="ARBA" id="ARBA00022475"/>
    </source>
</evidence>
<evidence type="ECO:0000256" key="6">
    <source>
        <dbReference type="ARBA" id="ARBA00023136"/>
    </source>
</evidence>
<evidence type="ECO:0000256" key="1">
    <source>
        <dbReference type="ARBA" id="ARBA00004651"/>
    </source>
</evidence>
<evidence type="ECO:0000256" key="4">
    <source>
        <dbReference type="ARBA" id="ARBA00022692"/>
    </source>
</evidence>
<evidence type="ECO:0000313" key="10">
    <source>
        <dbReference type="Proteomes" id="UP001597399"/>
    </source>
</evidence>
<dbReference type="InterPro" id="IPR036259">
    <property type="entry name" value="MFS_trans_sf"/>
</dbReference>
<dbReference type="CDD" id="cd17329">
    <property type="entry name" value="MFS_MdtH_MDR_like"/>
    <property type="match status" value="1"/>
</dbReference>
<proteinExistence type="predicted"/>
<keyword evidence="4 7" id="KW-0812">Transmembrane</keyword>
<evidence type="ECO:0000256" key="5">
    <source>
        <dbReference type="ARBA" id="ARBA00022989"/>
    </source>
</evidence>
<dbReference type="PANTHER" id="PTHR23517">
    <property type="entry name" value="RESISTANCE PROTEIN MDTM, PUTATIVE-RELATED-RELATED"/>
    <property type="match status" value="1"/>
</dbReference>
<keyword evidence="5 7" id="KW-1133">Transmembrane helix</keyword>
<reference evidence="10" key="1">
    <citation type="journal article" date="2019" name="Int. J. Syst. Evol. Microbiol.">
        <title>The Global Catalogue of Microorganisms (GCM) 10K type strain sequencing project: providing services to taxonomists for standard genome sequencing and annotation.</title>
        <authorList>
            <consortium name="The Broad Institute Genomics Platform"/>
            <consortium name="The Broad Institute Genome Sequencing Center for Infectious Disease"/>
            <person name="Wu L."/>
            <person name="Ma J."/>
        </authorList>
    </citation>
    <scope>NUCLEOTIDE SEQUENCE [LARGE SCALE GENOMIC DNA]</scope>
    <source>
        <strain evidence="10">TISTR 2466</strain>
    </source>
</reference>
<name>A0ABW5S7V3_9BACL</name>
<protein>
    <submittedName>
        <fullName evidence="9">MDR family MFS transporter</fullName>
    </submittedName>
</protein>
<feature type="transmembrane region" description="Helical" evidence="7">
    <location>
        <begin position="262"/>
        <end position="283"/>
    </location>
</feature>
<dbReference type="EMBL" id="JBHUMQ010000056">
    <property type="protein sequence ID" value="MFD2695860.1"/>
    <property type="molecule type" value="Genomic_DNA"/>
</dbReference>
<accession>A0ABW5S7V3</accession>
<keyword evidence="3" id="KW-1003">Cell membrane</keyword>